<name>A0AC34GAG5_9BILA</name>
<dbReference type="WBParaSite" id="ES5_v2.g26667.t1">
    <property type="protein sequence ID" value="ES5_v2.g26667.t1"/>
    <property type="gene ID" value="ES5_v2.g26667"/>
</dbReference>
<accession>A0AC34GAG5</accession>
<organism evidence="1 2">
    <name type="scientific">Panagrolaimus sp. ES5</name>
    <dbReference type="NCBI Taxonomy" id="591445"/>
    <lineage>
        <taxon>Eukaryota</taxon>
        <taxon>Metazoa</taxon>
        <taxon>Ecdysozoa</taxon>
        <taxon>Nematoda</taxon>
        <taxon>Chromadorea</taxon>
        <taxon>Rhabditida</taxon>
        <taxon>Tylenchina</taxon>
        <taxon>Panagrolaimomorpha</taxon>
        <taxon>Panagrolaimoidea</taxon>
        <taxon>Panagrolaimidae</taxon>
        <taxon>Panagrolaimus</taxon>
    </lineage>
</organism>
<protein>
    <submittedName>
        <fullName evidence="2">Uncharacterized protein</fullName>
    </submittedName>
</protein>
<proteinExistence type="predicted"/>
<dbReference type="Proteomes" id="UP000887579">
    <property type="component" value="Unplaced"/>
</dbReference>
<evidence type="ECO:0000313" key="1">
    <source>
        <dbReference type="Proteomes" id="UP000887579"/>
    </source>
</evidence>
<sequence>GNQRFGQSGFGFGYGNNQNEMLERKQYHTNQFGSNRQNSGSFQQGRQFQ</sequence>
<evidence type="ECO:0000313" key="2">
    <source>
        <dbReference type="WBParaSite" id="ES5_v2.g26667.t1"/>
    </source>
</evidence>
<reference evidence="2" key="1">
    <citation type="submission" date="2022-11" db="UniProtKB">
        <authorList>
            <consortium name="WormBaseParasite"/>
        </authorList>
    </citation>
    <scope>IDENTIFICATION</scope>
</reference>